<dbReference type="PANTHER" id="PTHR10309">
    <property type="entry name" value="MANNOSE-6-PHOSPHATE ISOMERASE"/>
    <property type="match status" value="1"/>
</dbReference>
<dbReference type="GO" id="GO:0005975">
    <property type="term" value="P:carbohydrate metabolic process"/>
    <property type="evidence" value="ECO:0007669"/>
    <property type="project" value="InterPro"/>
</dbReference>
<comment type="cofactor">
    <cofactor evidence="2">
        <name>Zn(2+)</name>
        <dbReference type="ChEBI" id="CHEBI:29105"/>
    </cofactor>
</comment>
<dbReference type="EMBL" id="CAEZXK010000003">
    <property type="protein sequence ID" value="CAB4680212.1"/>
    <property type="molecule type" value="Genomic_DNA"/>
</dbReference>
<feature type="domain" description="Phosphomannose isomerase type I catalytic" evidence="8">
    <location>
        <begin position="4"/>
        <end position="133"/>
    </location>
</feature>
<dbReference type="GO" id="GO:0009298">
    <property type="term" value="P:GDP-mannose biosynthetic process"/>
    <property type="evidence" value="ECO:0007669"/>
    <property type="project" value="InterPro"/>
</dbReference>
<evidence type="ECO:0000259" key="8">
    <source>
        <dbReference type="Pfam" id="PF20511"/>
    </source>
</evidence>
<evidence type="ECO:0000256" key="2">
    <source>
        <dbReference type="ARBA" id="ARBA00001947"/>
    </source>
</evidence>
<dbReference type="SUPFAM" id="SSF51182">
    <property type="entry name" value="RmlC-like cupins"/>
    <property type="match status" value="1"/>
</dbReference>
<dbReference type="PIRSF" id="PIRSF001480">
    <property type="entry name" value="Mannose-6-phosphate_isomerase"/>
    <property type="match status" value="1"/>
</dbReference>
<dbReference type="NCBIfam" id="TIGR00218">
    <property type="entry name" value="manA"/>
    <property type="match status" value="1"/>
</dbReference>
<keyword evidence="7" id="KW-0413">Isomerase</keyword>
<comment type="similarity">
    <text evidence="3">Belongs to the mannose-6-phosphate isomerase type 1 family.</text>
</comment>
<dbReference type="InterPro" id="IPR016305">
    <property type="entry name" value="Mannose-6-P_Isomerase"/>
</dbReference>
<evidence type="ECO:0000313" key="9">
    <source>
        <dbReference type="EMBL" id="CAB4680212.1"/>
    </source>
</evidence>
<keyword evidence="5" id="KW-0479">Metal-binding</keyword>
<evidence type="ECO:0000256" key="7">
    <source>
        <dbReference type="ARBA" id="ARBA00023235"/>
    </source>
</evidence>
<dbReference type="PRINTS" id="PR00714">
    <property type="entry name" value="MAN6PISMRASE"/>
</dbReference>
<dbReference type="InterPro" id="IPR014710">
    <property type="entry name" value="RmlC-like_jellyroll"/>
</dbReference>
<dbReference type="GO" id="GO:0004476">
    <property type="term" value="F:mannose-6-phosphate isomerase activity"/>
    <property type="evidence" value="ECO:0007669"/>
    <property type="project" value="UniProtKB-EC"/>
</dbReference>
<accession>A0A6J6N257</accession>
<evidence type="ECO:0000256" key="5">
    <source>
        <dbReference type="ARBA" id="ARBA00022723"/>
    </source>
</evidence>
<gene>
    <name evidence="9" type="ORF">UFOPK2370_00217</name>
</gene>
<comment type="catalytic activity">
    <reaction evidence="1">
        <text>D-mannose 6-phosphate = D-fructose 6-phosphate</text>
        <dbReference type="Rhea" id="RHEA:12356"/>
        <dbReference type="ChEBI" id="CHEBI:58735"/>
        <dbReference type="ChEBI" id="CHEBI:61527"/>
        <dbReference type="EC" id="5.3.1.8"/>
    </reaction>
</comment>
<evidence type="ECO:0000256" key="1">
    <source>
        <dbReference type="ARBA" id="ARBA00000757"/>
    </source>
</evidence>
<evidence type="ECO:0000256" key="6">
    <source>
        <dbReference type="ARBA" id="ARBA00022833"/>
    </source>
</evidence>
<keyword evidence="6" id="KW-0862">Zinc</keyword>
<dbReference type="GO" id="GO:0005829">
    <property type="term" value="C:cytosol"/>
    <property type="evidence" value="ECO:0007669"/>
    <property type="project" value="TreeGrafter"/>
</dbReference>
<organism evidence="9">
    <name type="scientific">freshwater metagenome</name>
    <dbReference type="NCBI Taxonomy" id="449393"/>
    <lineage>
        <taxon>unclassified sequences</taxon>
        <taxon>metagenomes</taxon>
        <taxon>ecological metagenomes</taxon>
    </lineage>
</organism>
<dbReference type="AlphaFoldDB" id="A0A6J6N257"/>
<dbReference type="InterPro" id="IPR011051">
    <property type="entry name" value="RmlC_Cupin_sf"/>
</dbReference>
<dbReference type="CDD" id="cd07011">
    <property type="entry name" value="cupin_PMI_type_I_N"/>
    <property type="match status" value="1"/>
</dbReference>
<protein>
    <recommendedName>
        <fullName evidence="4">mannose-6-phosphate isomerase</fullName>
        <ecNumber evidence="4">5.3.1.8</ecNumber>
    </recommendedName>
</protein>
<dbReference type="InterPro" id="IPR046457">
    <property type="entry name" value="PMI_typeI_cat"/>
</dbReference>
<sequence length="379" mass="41441">MIRKITNQAMPYAWGSRTLISEHLAIEATGQPMAEIWFGTHPSSMAKDSKDQSKTLLDLRDGQPLSFLLKILAADSPLSIQAHPNIEQAVEGFNRENQAGISLTAAHRNYKDAGHKPEMIVALSEFEALCGFRTEEYIRELLEDIQSYPAAEDLKAAAAHWHELLNESLRALFSHLLNSRANFGVLSVALAALADFDSRFELCMRLNAIYPGDPGVFIAMMMNHVHLQPGQALYLPAGNIHAYLSGLGVEIMAASDNVLRGGLTTKHIDVVELERVVQFDSFAVEFVKQTEIAAGLVEFQTEAQDFILYRVEPSGQRVLADLQLGEDAVILCTAGEVAVSNSLGERLVLQRGEAAFSSREARLTTFAGSGTAFVAIGKD</sequence>
<reference evidence="9" key="1">
    <citation type="submission" date="2020-05" db="EMBL/GenBank/DDBJ databases">
        <authorList>
            <person name="Chiriac C."/>
            <person name="Salcher M."/>
            <person name="Ghai R."/>
            <person name="Kavagutti S V."/>
        </authorList>
    </citation>
    <scope>NUCLEOTIDE SEQUENCE</scope>
</reference>
<proteinExistence type="inferred from homology"/>
<dbReference type="InterPro" id="IPR001250">
    <property type="entry name" value="Man6P_Isoase-1"/>
</dbReference>
<dbReference type="PANTHER" id="PTHR10309:SF0">
    <property type="entry name" value="MANNOSE-6-PHOSPHATE ISOMERASE"/>
    <property type="match status" value="1"/>
</dbReference>
<name>A0A6J6N257_9ZZZZ</name>
<evidence type="ECO:0000256" key="3">
    <source>
        <dbReference type="ARBA" id="ARBA00010772"/>
    </source>
</evidence>
<dbReference type="Pfam" id="PF20511">
    <property type="entry name" value="PMI_typeI_cat"/>
    <property type="match status" value="1"/>
</dbReference>
<dbReference type="GO" id="GO:0008270">
    <property type="term" value="F:zinc ion binding"/>
    <property type="evidence" value="ECO:0007669"/>
    <property type="project" value="InterPro"/>
</dbReference>
<dbReference type="Gene3D" id="1.10.441.10">
    <property type="entry name" value="Phosphomannose Isomerase, domain 2"/>
    <property type="match status" value="1"/>
</dbReference>
<dbReference type="Gene3D" id="2.60.120.10">
    <property type="entry name" value="Jelly Rolls"/>
    <property type="match status" value="2"/>
</dbReference>
<evidence type="ECO:0000256" key="4">
    <source>
        <dbReference type="ARBA" id="ARBA00011956"/>
    </source>
</evidence>
<dbReference type="EC" id="5.3.1.8" evidence="4"/>